<organism evidence="1 2">
    <name type="scientific">Nocardiopsis tropica</name>
    <dbReference type="NCBI Taxonomy" id="109330"/>
    <lineage>
        <taxon>Bacteria</taxon>
        <taxon>Bacillati</taxon>
        <taxon>Actinomycetota</taxon>
        <taxon>Actinomycetes</taxon>
        <taxon>Streptosporangiales</taxon>
        <taxon>Nocardiopsidaceae</taxon>
        <taxon>Nocardiopsis</taxon>
    </lineage>
</organism>
<accession>A0ABV2A3Q0</accession>
<dbReference type="RefSeq" id="WP_344178162.1">
    <property type="nucleotide sequence ID" value="NZ_JBEQNA010000018.1"/>
</dbReference>
<dbReference type="Proteomes" id="UP001432401">
    <property type="component" value="Unassembled WGS sequence"/>
</dbReference>
<keyword evidence="2" id="KW-1185">Reference proteome</keyword>
<dbReference type="EMBL" id="JBEQNB010000018">
    <property type="protein sequence ID" value="MES0837571.1"/>
    <property type="molecule type" value="Genomic_DNA"/>
</dbReference>
<name>A0ABV2A3Q0_9ACTN</name>
<evidence type="ECO:0000313" key="1">
    <source>
        <dbReference type="EMBL" id="MES0837571.1"/>
    </source>
</evidence>
<reference evidence="1 2" key="1">
    <citation type="submission" date="2024-06" db="EMBL/GenBank/DDBJ databases">
        <authorList>
            <person name="Bataeva Y.V."/>
            <person name="Grigorian L.N."/>
            <person name="Solomentsev V.I."/>
        </authorList>
    </citation>
    <scope>NUCLEOTIDE SEQUENCE [LARGE SCALE GENOMIC DNA]</scope>
    <source>
        <strain evidence="2">SCPM-O-B-12605 (RCAM04882)</strain>
    </source>
</reference>
<evidence type="ECO:0000313" key="2">
    <source>
        <dbReference type="Proteomes" id="UP001432401"/>
    </source>
</evidence>
<comment type="caution">
    <text evidence="1">The sequence shown here is derived from an EMBL/GenBank/DDBJ whole genome shotgun (WGS) entry which is preliminary data.</text>
</comment>
<protein>
    <recommendedName>
        <fullName evidence="3">SUKH superfamily protein</fullName>
    </recommendedName>
</protein>
<sequence>MSEAYSPIPELNLLKEFEDRIGPVYYSEGFELRGYGADSGLHTWSEHPEFLSRFIPFAQANHSGSDYALWRCDDRTDLAALPVVLVGDEGHLYVIARDLRELFQLLAIDSEPVADFGFLAPEDIEEHSDGHHEFLTWLNENFGLEPPEDPHALWTGRKESDDRFRAWASRFVELEDR</sequence>
<proteinExistence type="predicted"/>
<evidence type="ECO:0008006" key="3">
    <source>
        <dbReference type="Google" id="ProtNLM"/>
    </source>
</evidence>
<gene>
    <name evidence="1" type="ORF">ABUK86_27615</name>
</gene>